<organism evidence="8 9">
    <name type="scientific">Brenneria goodwinii</name>
    <dbReference type="NCBI Taxonomy" id="1109412"/>
    <lineage>
        <taxon>Bacteria</taxon>
        <taxon>Pseudomonadati</taxon>
        <taxon>Pseudomonadota</taxon>
        <taxon>Gammaproteobacteria</taxon>
        <taxon>Enterobacterales</taxon>
        <taxon>Pectobacteriaceae</taxon>
        <taxon>Brenneria</taxon>
    </lineage>
</organism>
<evidence type="ECO:0000256" key="5">
    <source>
        <dbReference type="RuleBase" id="RU365015"/>
    </source>
</evidence>
<evidence type="ECO:0000256" key="3">
    <source>
        <dbReference type="ARBA" id="ARBA00023295"/>
    </source>
</evidence>
<dbReference type="InterPro" id="IPR013189">
    <property type="entry name" value="Glyco_hydro_32_C"/>
</dbReference>
<reference evidence="9" key="1">
    <citation type="submission" date="2015-01" db="EMBL/GenBank/DDBJ databases">
        <authorList>
            <person name="Paterson Steve"/>
        </authorList>
    </citation>
    <scope>NUCLEOTIDE SEQUENCE [LARGE SCALE GENOMIC DNA]</scope>
    <source>
        <strain evidence="9">OBR1</strain>
    </source>
</reference>
<dbReference type="RefSeq" id="WP_048636009.1">
    <property type="nucleotide sequence ID" value="NZ_CGIG01000001.1"/>
</dbReference>
<dbReference type="InterPro" id="IPR013148">
    <property type="entry name" value="Glyco_hydro_32_N"/>
</dbReference>
<accession>A0A0G4JQE5</accession>
<keyword evidence="2 4" id="KW-0378">Hydrolase</keyword>
<dbReference type="EMBL" id="CGIG01000001">
    <property type="protein sequence ID" value="CPR14137.1"/>
    <property type="molecule type" value="Genomic_DNA"/>
</dbReference>
<evidence type="ECO:0000256" key="1">
    <source>
        <dbReference type="ARBA" id="ARBA00009902"/>
    </source>
</evidence>
<comment type="catalytic activity">
    <reaction evidence="4">
        <text>Hydrolysis of terminal non-reducing beta-D-fructofuranoside residues in beta-D-fructofuranosides.</text>
        <dbReference type="EC" id="3.2.1.26"/>
    </reaction>
</comment>
<gene>
    <name evidence="8" type="ORF">BN1221_00544</name>
</gene>
<dbReference type="Gene3D" id="2.115.10.20">
    <property type="entry name" value="Glycosyl hydrolase domain, family 43"/>
    <property type="match status" value="1"/>
</dbReference>
<keyword evidence="5" id="KW-0963">Cytoplasm</keyword>
<evidence type="ECO:0000313" key="8">
    <source>
        <dbReference type="EMBL" id="CPR14137.1"/>
    </source>
</evidence>
<comment type="pathway">
    <text evidence="5">Glycan biosynthesis; sucrose metabolism.</text>
</comment>
<dbReference type="SMART" id="SM00640">
    <property type="entry name" value="Glyco_32"/>
    <property type="match status" value="1"/>
</dbReference>
<dbReference type="InterPro" id="IPR006232">
    <property type="entry name" value="Suc6P_hydrolase"/>
</dbReference>
<dbReference type="GO" id="GO:0005737">
    <property type="term" value="C:cytoplasm"/>
    <property type="evidence" value="ECO:0007669"/>
    <property type="project" value="UniProtKB-SubCell"/>
</dbReference>
<evidence type="ECO:0000256" key="2">
    <source>
        <dbReference type="ARBA" id="ARBA00022801"/>
    </source>
</evidence>
<dbReference type="UniPathway" id="UPA00238"/>
<dbReference type="Gene3D" id="2.60.120.560">
    <property type="entry name" value="Exo-inulinase, domain 1"/>
    <property type="match status" value="1"/>
</dbReference>
<protein>
    <recommendedName>
        <fullName evidence="4">Sucrose-6-phosphate hydrolase</fullName>
        <ecNumber evidence="4">3.2.1.26</ecNumber>
    </recommendedName>
    <alternativeName>
        <fullName evidence="5">Invertase</fullName>
    </alternativeName>
</protein>
<evidence type="ECO:0000259" key="6">
    <source>
        <dbReference type="Pfam" id="PF00251"/>
    </source>
</evidence>
<dbReference type="InterPro" id="IPR013320">
    <property type="entry name" value="ConA-like_dom_sf"/>
</dbReference>
<name>A0A0G4JQE5_9GAMM</name>
<proteinExistence type="inferred from homology"/>
<dbReference type="InterPro" id="IPR018053">
    <property type="entry name" value="Glyco_hydro_32_AS"/>
</dbReference>
<dbReference type="SUPFAM" id="SSF75005">
    <property type="entry name" value="Arabinanase/levansucrase/invertase"/>
    <property type="match status" value="1"/>
</dbReference>
<dbReference type="STRING" id="1109412.BN1221_00544"/>
<dbReference type="PANTHER" id="PTHR43101">
    <property type="entry name" value="BETA-FRUCTOSIDASE"/>
    <property type="match status" value="1"/>
</dbReference>
<dbReference type="NCBIfam" id="TIGR01322">
    <property type="entry name" value="scrB_fam"/>
    <property type="match status" value="1"/>
</dbReference>
<keyword evidence="3 4" id="KW-0326">Glycosidase</keyword>
<dbReference type="Proteomes" id="UP000044377">
    <property type="component" value="Unassembled WGS sequence"/>
</dbReference>
<dbReference type="Pfam" id="PF08244">
    <property type="entry name" value="Glyco_hydro_32C"/>
    <property type="match status" value="1"/>
</dbReference>
<dbReference type="GO" id="GO:0004564">
    <property type="term" value="F:beta-fructofuranosidase activity"/>
    <property type="evidence" value="ECO:0007669"/>
    <property type="project" value="UniProtKB-EC"/>
</dbReference>
<dbReference type="GO" id="GO:0005985">
    <property type="term" value="P:sucrose metabolic process"/>
    <property type="evidence" value="ECO:0007669"/>
    <property type="project" value="UniProtKB-UniPathway"/>
</dbReference>
<dbReference type="InterPro" id="IPR051214">
    <property type="entry name" value="GH32_Enzymes"/>
</dbReference>
<evidence type="ECO:0000313" key="9">
    <source>
        <dbReference type="Proteomes" id="UP000044377"/>
    </source>
</evidence>
<dbReference type="InterPro" id="IPR023296">
    <property type="entry name" value="Glyco_hydro_beta-prop_sf"/>
</dbReference>
<dbReference type="InterPro" id="IPR001362">
    <property type="entry name" value="Glyco_hydro_32"/>
</dbReference>
<comment type="function">
    <text evidence="5">Enables the bacterium to metabolize sucrose as a sole carbon source.</text>
</comment>
<dbReference type="PANTHER" id="PTHR43101:SF1">
    <property type="entry name" value="BETA-FRUCTOSIDASE"/>
    <property type="match status" value="1"/>
</dbReference>
<feature type="domain" description="Glycosyl hydrolase family 32 C-terminal" evidence="7">
    <location>
        <begin position="412"/>
        <end position="447"/>
    </location>
</feature>
<feature type="domain" description="Glycosyl hydrolase family 32 N-terminal" evidence="6">
    <location>
        <begin position="31"/>
        <end position="335"/>
    </location>
</feature>
<dbReference type="PROSITE" id="PS00609">
    <property type="entry name" value="GLYCOSYL_HYDROL_F32"/>
    <property type="match status" value="1"/>
</dbReference>
<evidence type="ECO:0000256" key="4">
    <source>
        <dbReference type="RuleBase" id="RU362110"/>
    </source>
</evidence>
<dbReference type="AlphaFoldDB" id="A0A0G4JQE5"/>
<sequence>MREKHLLKQTLLAVMKGHQRTPSDHHRPLWHLSPVVGLMNDPNGFIQFQQRYHLFYQWNPLACNHNTKFWGHWSSADLVNWQHEPVALLPSEEFDIDGCFSGSAVDDNGQLVLIYTGNVMLADDDRTAWQCIARQNAQGEFEKQPVLGQPEGYTGHVRDPKVWRHDDSWYMVLAAQDPQLQGKVLLLKSPDLVKWTLMGEIAGSKVRNSGEFGYMWECPDLFHLDGHDVLITCPQGVAAEERRYLNQYQCGYLLGKLDYATGDYPHGPFHELDSGHEFYAPQTTLTDDGRRLLIGWMGVPDQDEFEQPTLQHGWVHMMTCPRELSVRAGRLCQKPARELQALRAAHRQAGGRADSLPTLDAHSAEIVLQVSGNFQANFGATMWLTCDEQGITLSRQGLRNGEEEKRYWQGKVEKLHILCDSSSLEIFINDGVGVMSSRYFPTARAEVTFSGSAEIALNHWQLKESQTGALLADLDR</sequence>
<comment type="similarity">
    <text evidence="1 4">Belongs to the glycosyl hydrolase 32 family.</text>
</comment>
<dbReference type="CDD" id="cd18623">
    <property type="entry name" value="GH32_ScrB-like"/>
    <property type="match status" value="1"/>
</dbReference>
<dbReference type="OrthoDB" id="9801455at2"/>
<evidence type="ECO:0000259" key="7">
    <source>
        <dbReference type="Pfam" id="PF08244"/>
    </source>
</evidence>
<dbReference type="Pfam" id="PF00251">
    <property type="entry name" value="Glyco_hydro_32N"/>
    <property type="match status" value="1"/>
</dbReference>
<dbReference type="SUPFAM" id="SSF49899">
    <property type="entry name" value="Concanavalin A-like lectins/glucanases"/>
    <property type="match status" value="1"/>
</dbReference>
<keyword evidence="9" id="KW-1185">Reference proteome</keyword>
<keyword evidence="5" id="KW-0119">Carbohydrate metabolism</keyword>
<dbReference type="EC" id="3.2.1.26" evidence="4"/>
<comment type="subcellular location">
    <subcellularLocation>
        <location evidence="5">Cytoplasm</location>
    </subcellularLocation>
</comment>